<dbReference type="PANTHER" id="PTHR37162">
    <property type="entry name" value="HAT FAMILY DIMERISATION DOMAINCONTAINING PROTEIN-RELATED"/>
    <property type="match status" value="1"/>
</dbReference>
<dbReference type="AlphaFoldDB" id="A0A4Y2L3W0"/>
<gene>
    <name evidence="1" type="ORF">AVEN_156320_1</name>
</gene>
<reference evidence="1 2" key="1">
    <citation type="journal article" date="2019" name="Sci. Rep.">
        <title>Orb-weaving spider Araneus ventricosus genome elucidates the spidroin gene catalogue.</title>
        <authorList>
            <person name="Kono N."/>
            <person name="Nakamura H."/>
            <person name="Ohtoshi R."/>
            <person name="Moran D.A.P."/>
            <person name="Shinohara A."/>
            <person name="Yoshida Y."/>
            <person name="Fujiwara M."/>
            <person name="Mori M."/>
            <person name="Tomita M."/>
            <person name="Arakawa K."/>
        </authorList>
    </citation>
    <scope>NUCLEOTIDE SEQUENCE [LARGE SCALE GENOMIC DNA]</scope>
</reference>
<dbReference type="EMBL" id="BGPR01005346">
    <property type="protein sequence ID" value="GBN09361.1"/>
    <property type="molecule type" value="Genomic_DNA"/>
</dbReference>
<organism evidence="1 2">
    <name type="scientific">Araneus ventricosus</name>
    <name type="common">Orbweaver spider</name>
    <name type="synonym">Epeira ventricosa</name>
    <dbReference type="NCBI Taxonomy" id="182803"/>
    <lineage>
        <taxon>Eukaryota</taxon>
        <taxon>Metazoa</taxon>
        <taxon>Ecdysozoa</taxon>
        <taxon>Arthropoda</taxon>
        <taxon>Chelicerata</taxon>
        <taxon>Arachnida</taxon>
        <taxon>Araneae</taxon>
        <taxon>Araneomorphae</taxon>
        <taxon>Entelegynae</taxon>
        <taxon>Araneoidea</taxon>
        <taxon>Araneidae</taxon>
        <taxon>Araneus</taxon>
    </lineage>
</organism>
<protein>
    <submittedName>
        <fullName evidence="1">Uncharacterized protein</fullName>
    </submittedName>
</protein>
<evidence type="ECO:0000313" key="2">
    <source>
        <dbReference type="Proteomes" id="UP000499080"/>
    </source>
</evidence>
<name>A0A4Y2L3W0_ARAVE</name>
<accession>A0A4Y2L3W0</accession>
<keyword evidence="2" id="KW-1185">Reference proteome</keyword>
<sequence>MFPGRIIAKQFSLGERRCSYLIMFGLAPYFKTNLTKNLESSEFFTLLFDETLNNSNQKKQLDVHVRYWKPYDNKVVTIYFGSAFLGHSTAKYILTEFYDIIGSLSLSKLLQIFMDGPSVNWSFYKTLQEDVQKQFSSKFANVGSCGLYIVNNSFRKGASSTEWNISSVLISLYWLPKDSPAGREDFLKTSITKKIACKILQLQVG</sequence>
<dbReference type="OrthoDB" id="6508548at2759"/>
<evidence type="ECO:0000313" key="1">
    <source>
        <dbReference type="EMBL" id="GBN09361.1"/>
    </source>
</evidence>
<comment type="caution">
    <text evidence="1">The sequence shown here is derived from an EMBL/GenBank/DDBJ whole genome shotgun (WGS) entry which is preliminary data.</text>
</comment>
<dbReference type="Proteomes" id="UP000499080">
    <property type="component" value="Unassembled WGS sequence"/>
</dbReference>
<proteinExistence type="predicted"/>
<dbReference type="PANTHER" id="PTHR37162:SF11">
    <property type="match status" value="1"/>
</dbReference>